<keyword evidence="2" id="KW-1133">Transmembrane helix</keyword>
<dbReference type="Pfam" id="PF12428">
    <property type="entry name" value="DUF3675"/>
    <property type="match status" value="1"/>
</dbReference>
<dbReference type="GO" id="GO:0004842">
    <property type="term" value="F:ubiquitin-protein transferase activity"/>
    <property type="evidence" value="ECO:0007669"/>
    <property type="project" value="TreeGrafter"/>
</dbReference>
<feature type="region of interest" description="Disordered" evidence="1">
    <location>
        <begin position="1"/>
        <end position="72"/>
    </location>
</feature>
<keyword evidence="2" id="KW-0472">Membrane</keyword>
<evidence type="ECO:0000256" key="2">
    <source>
        <dbReference type="SAM" id="Phobius"/>
    </source>
</evidence>
<protein>
    <submittedName>
        <fullName evidence="3">Uncharacterized protein</fullName>
    </submittedName>
</protein>
<dbReference type="PANTHER" id="PTHR23012">
    <property type="entry name" value="RING/FYVE/PHD ZINC FINGER DOMAIN-CONTAINING"/>
    <property type="match status" value="1"/>
</dbReference>
<feature type="compositionally biased region" description="Basic and acidic residues" evidence="1">
    <location>
        <begin position="1"/>
        <end position="10"/>
    </location>
</feature>
<dbReference type="GO" id="GO:0016567">
    <property type="term" value="P:protein ubiquitination"/>
    <property type="evidence" value="ECO:0007669"/>
    <property type="project" value="TreeGrafter"/>
</dbReference>
<accession>A0A1E5WGT5</accession>
<sequence length="301" mass="33848">MPDAEGRGELRTVAAVPGYLKPSPLRPERREEESKRQSSQQPERQRKTKLLRDLRDRESNRKKDDGTGGGLLVVVLPGPEAVQDLPRRGGRPPLHHGVALRVLRLPQVRAQGVRAAMVRREGEHPLRDLPPARCFIVCQNFEPGYTVPPKKAQPADVAVTIRESLEVPRLDYEPSAEEDAALVAASDPEYAECARAASRSASWCRSVAVTFTIVLLLRHLVTVATVGAANQFAFSLLTVYLLRASGILLPFYVVMRLISVIQQGQRQYRLQLLQEQRRHALRLVRQQGRQQQQQQHVILVR</sequence>
<dbReference type="GO" id="GO:0016020">
    <property type="term" value="C:membrane"/>
    <property type="evidence" value="ECO:0007669"/>
    <property type="project" value="TreeGrafter"/>
</dbReference>
<feature type="compositionally biased region" description="Basic and acidic residues" evidence="1">
    <location>
        <begin position="50"/>
        <end position="66"/>
    </location>
</feature>
<gene>
    <name evidence="3" type="ORF">BAE44_0002387</name>
</gene>
<name>A0A1E5WGT5_9POAL</name>
<evidence type="ECO:0000313" key="4">
    <source>
        <dbReference type="Proteomes" id="UP000095767"/>
    </source>
</evidence>
<dbReference type="Proteomes" id="UP000095767">
    <property type="component" value="Unassembled WGS sequence"/>
</dbReference>
<organism evidence="3 4">
    <name type="scientific">Dichanthelium oligosanthes</name>
    <dbReference type="NCBI Taxonomy" id="888268"/>
    <lineage>
        <taxon>Eukaryota</taxon>
        <taxon>Viridiplantae</taxon>
        <taxon>Streptophyta</taxon>
        <taxon>Embryophyta</taxon>
        <taxon>Tracheophyta</taxon>
        <taxon>Spermatophyta</taxon>
        <taxon>Magnoliopsida</taxon>
        <taxon>Liliopsida</taxon>
        <taxon>Poales</taxon>
        <taxon>Poaceae</taxon>
        <taxon>PACMAD clade</taxon>
        <taxon>Panicoideae</taxon>
        <taxon>Panicodae</taxon>
        <taxon>Paniceae</taxon>
        <taxon>Dichantheliinae</taxon>
        <taxon>Dichanthelium</taxon>
    </lineage>
</organism>
<dbReference type="InterPro" id="IPR033275">
    <property type="entry name" value="MARCH-like"/>
</dbReference>
<dbReference type="STRING" id="888268.A0A1E5WGT5"/>
<dbReference type="InterPro" id="IPR022143">
    <property type="entry name" value="DUF3675"/>
</dbReference>
<dbReference type="PANTHER" id="PTHR23012:SF180">
    <property type="entry name" value="RING_FYVE_PHD ZINC FINGER SUPERFAMILY PROTEIN"/>
    <property type="match status" value="1"/>
</dbReference>
<reference evidence="3 4" key="1">
    <citation type="submission" date="2016-09" db="EMBL/GenBank/DDBJ databases">
        <title>The draft genome of Dichanthelium oligosanthes: A C3 panicoid grass species.</title>
        <authorList>
            <person name="Studer A.J."/>
            <person name="Schnable J.C."/>
            <person name="Brutnell T.P."/>
        </authorList>
    </citation>
    <scope>NUCLEOTIDE SEQUENCE [LARGE SCALE GENOMIC DNA]</scope>
    <source>
        <strain evidence="4">cv. Kellogg 1175</strain>
        <tissue evidence="3">Leaf</tissue>
    </source>
</reference>
<evidence type="ECO:0000313" key="3">
    <source>
        <dbReference type="EMBL" id="OEL36593.1"/>
    </source>
</evidence>
<evidence type="ECO:0000256" key="1">
    <source>
        <dbReference type="SAM" id="MobiDB-lite"/>
    </source>
</evidence>
<feature type="transmembrane region" description="Helical" evidence="2">
    <location>
        <begin position="207"/>
        <end position="228"/>
    </location>
</feature>
<keyword evidence="4" id="KW-1185">Reference proteome</keyword>
<comment type="caution">
    <text evidence="3">The sequence shown here is derived from an EMBL/GenBank/DDBJ whole genome shotgun (WGS) entry which is preliminary data.</text>
</comment>
<proteinExistence type="predicted"/>
<dbReference type="AlphaFoldDB" id="A0A1E5WGT5"/>
<keyword evidence="2" id="KW-0812">Transmembrane</keyword>
<feature type="compositionally biased region" description="Basic and acidic residues" evidence="1">
    <location>
        <begin position="26"/>
        <end position="36"/>
    </location>
</feature>
<dbReference type="EMBL" id="LWDX02008722">
    <property type="protein sequence ID" value="OEL36593.1"/>
    <property type="molecule type" value="Genomic_DNA"/>
</dbReference>
<feature type="transmembrane region" description="Helical" evidence="2">
    <location>
        <begin position="240"/>
        <end position="261"/>
    </location>
</feature>
<dbReference type="OrthoDB" id="264354at2759"/>